<sequence>MDDRFDEVYLTDEAAVVEKASRIKFSETLTIRGPSLADVSNFDHQQKLVTKDVIYAICSFEGFYVRYSSRYQRDNLDHRIRGPDFITAKKLDVSLKQVVRKLLRFGKYVGGITAFLDHYDDCKFGKGVQSLCEQISIFLDDYHQAVLEIEYLFSSQVNFSLNSMENFLNQKIANKLYHLYEICNAIHDESCKRAKLTIVNDQSTLNEMIRSSLVPNQVGVDFAPYRYCKGSLVLSIVQERILTFKGDTHSSHYLNHLFDSISRDYVSMLNNWLSDGLINDPFNEFMIKQGEVGPVLSDDFAVTSEKYWTELFLIRKDGLISQLMSFEIQRKILNTGILLNMFKQCTGIHNFSSIDVESLVLIDSLVSDDLELKIDSFYRRANTMMLKLFYDGYSFDSLLWELQNRFMLMDCFPSEQFIDRSFHDLKQKKKDVSVSSLKDSYRNSFGSKGTQYNESSTWERPQITVADIVFRNQQFGISKTNLFDEILDIKEMEAFDPTEIMKDGRSHADILNFALGRGSTSRSSSVAASENFNLADYTICSIELKIPLPFPYNFIIDTNLSFQYGLVFRFLMLVRFLNHYNQDSWKELNSSRIWRSSTYPKPVTTILRRCRDLNSNIAIFLEQLMGYLNIDVVNYNYLKLLKASSAIHEEVRNHRMKSEQMSNIGSSRTSSSDRHFDRHSFTSFKSPNSALDSVIRSQKSTLSGNTQQQELRVTVEELQNQINRYLGNIINDSFLPCENIMSSLKKLFELINLANSFFKSLDSKLPTSDPEQYKLLQKQQPEIHPHIDLSEESIRRRYLDWNKTVTEYMDNFNSQIHNLCDELQKIEEFESKSASILRERLKLAFNY</sequence>
<protein>
    <recommendedName>
        <fullName evidence="5">Spindle pole body component</fullName>
    </recommendedName>
</protein>
<reference evidence="9 10" key="1">
    <citation type="submission" date="2019-07" db="EMBL/GenBank/DDBJ databases">
        <title>Genome assembly of two rare yeast pathogens: Diutina rugosa and Trichomonascus ciferrii.</title>
        <authorList>
            <person name="Mixao V."/>
            <person name="Saus E."/>
            <person name="Hansen A."/>
            <person name="Lass-Flor C."/>
            <person name="Gabaldon T."/>
        </authorList>
    </citation>
    <scope>NUCLEOTIDE SEQUENCE [LARGE SCALE GENOMIC DNA]</scope>
    <source>
        <strain evidence="9 10">CBS 613</strain>
    </source>
</reference>
<dbReference type="Gene3D" id="1.20.120.1900">
    <property type="entry name" value="Gamma-tubulin complex, C-terminal domain"/>
    <property type="match status" value="1"/>
</dbReference>
<accession>A0A642UL82</accession>
<evidence type="ECO:0000256" key="5">
    <source>
        <dbReference type="RuleBase" id="RU363050"/>
    </source>
</evidence>
<evidence type="ECO:0000313" key="9">
    <source>
        <dbReference type="EMBL" id="KAA8901059.1"/>
    </source>
</evidence>
<gene>
    <name evidence="9" type="ORF">DIURU_003429</name>
</gene>
<proteinExistence type="inferred from homology"/>
<name>A0A642UL82_DIURU</name>
<dbReference type="Pfam" id="PF17681">
    <property type="entry name" value="GCP_N_terminal"/>
    <property type="match status" value="1"/>
</dbReference>
<evidence type="ECO:0000256" key="6">
    <source>
        <dbReference type="SAM" id="MobiDB-lite"/>
    </source>
</evidence>
<dbReference type="GO" id="GO:0000278">
    <property type="term" value="P:mitotic cell cycle"/>
    <property type="evidence" value="ECO:0007669"/>
    <property type="project" value="TreeGrafter"/>
</dbReference>
<dbReference type="GO" id="GO:0051011">
    <property type="term" value="F:microtubule minus-end binding"/>
    <property type="evidence" value="ECO:0007669"/>
    <property type="project" value="TreeGrafter"/>
</dbReference>
<dbReference type="VEuPathDB" id="FungiDB:DIURU_003429"/>
<dbReference type="GO" id="GO:0000930">
    <property type="term" value="C:gamma-tubulin complex"/>
    <property type="evidence" value="ECO:0007669"/>
    <property type="project" value="TreeGrafter"/>
</dbReference>
<evidence type="ECO:0000256" key="3">
    <source>
        <dbReference type="ARBA" id="ARBA00022701"/>
    </source>
</evidence>
<dbReference type="AlphaFoldDB" id="A0A642UL82"/>
<comment type="caution">
    <text evidence="9">The sequence shown here is derived from an EMBL/GenBank/DDBJ whole genome shotgun (WGS) entry which is preliminary data.</text>
</comment>
<organism evidence="9 10">
    <name type="scientific">Diutina rugosa</name>
    <name type="common">Yeast</name>
    <name type="synonym">Candida rugosa</name>
    <dbReference type="NCBI Taxonomy" id="5481"/>
    <lineage>
        <taxon>Eukaryota</taxon>
        <taxon>Fungi</taxon>
        <taxon>Dikarya</taxon>
        <taxon>Ascomycota</taxon>
        <taxon>Saccharomycotina</taxon>
        <taxon>Pichiomycetes</taxon>
        <taxon>Debaryomycetaceae</taxon>
        <taxon>Diutina</taxon>
    </lineage>
</organism>
<evidence type="ECO:0000256" key="1">
    <source>
        <dbReference type="ARBA" id="ARBA00010337"/>
    </source>
</evidence>
<dbReference type="OrthoDB" id="2192946at2759"/>
<feature type="domain" description="Gamma tubulin complex component C-terminal" evidence="7">
    <location>
        <begin position="511"/>
        <end position="830"/>
    </location>
</feature>
<keyword evidence="3 5" id="KW-0493">Microtubule</keyword>
<dbReference type="InterPro" id="IPR042241">
    <property type="entry name" value="GCP_C_sf"/>
</dbReference>
<evidence type="ECO:0000256" key="4">
    <source>
        <dbReference type="ARBA" id="ARBA00023212"/>
    </source>
</evidence>
<evidence type="ECO:0000259" key="7">
    <source>
        <dbReference type="Pfam" id="PF04130"/>
    </source>
</evidence>
<dbReference type="Proteomes" id="UP000449547">
    <property type="component" value="Unassembled WGS sequence"/>
</dbReference>
<dbReference type="OMA" id="QNMSGDP"/>
<dbReference type="InterPro" id="IPR007259">
    <property type="entry name" value="GCP"/>
</dbReference>
<dbReference type="EMBL" id="SWFT01000105">
    <property type="protein sequence ID" value="KAA8901059.1"/>
    <property type="molecule type" value="Genomic_DNA"/>
</dbReference>
<dbReference type="GO" id="GO:0051321">
    <property type="term" value="P:meiotic cell cycle"/>
    <property type="evidence" value="ECO:0007669"/>
    <property type="project" value="TreeGrafter"/>
</dbReference>
<dbReference type="InterPro" id="IPR041470">
    <property type="entry name" value="GCP_N"/>
</dbReference>
<evidence type="ECO:0000313" key="10">
    <source>
        <dbReference type="Proteomes" id="UP000449547"/>
    </source>
</evidence>
<feature type="domain" description="Gamma tubulin complex component protein N-terminal" evidence="8">
    <location>
        <begin position="51"/>
        <end position="390"/>
    </location>
</feature>
<dbReference type="InterPro" id="IPR040457">
    <property type="entry name" value="GCP_C"/>
</dbReference>
<evidence type="ECO:0000259" key="8">
    <source>
        <dbReference type="Pfam" id="PF17681"/>
    </source>
</evidence>
<dbReference type="RefSeq" id="XP_034011682.1">
    <property type="nucleotide sequence ID" value="XM_034156190.1"/>
</dbReference>
<dbReference type="GeneID" id="54782080"/>
<keyword evidence="10" id="KW-1185">Reference proteome</keyword>
<evidence type="ECO:0000256" key="2">
    <source>
        <dbReference type="ARBA" id="ARBA00022490"/>
    </source>
</evidence>
<dbReference type="GO" id="GO:0005816">
    <property type="term" value="C:spindle pole body"/>
    <property type="evidence" value="ECO:0007669"/>
    <property type="project" value="UniProtKB-ARBA"/>
</dbReference>
<dbReference type="GO" id="GO:0000922">
    <property type="term" value="C:spindle pole"/>
    <property type="evidence" value="ECO:0007669"/>
    <property type="project" value="InterPro"/>
</dbReference>
<dbReference type="PANTHER" id="PTHR19302:SF33">
    <property type="entry name" value="GAMMA-TUBULIN COMPLEX COMPONENT 5"/>
    <property type="match status" value="1"/>
</dbReference>
<keyword evidence="2 5" id="KW-0963">Cytoplasm</keyword>
<dbReference type="GO" id="GO:0007020">
    <property type="term" value="P:microtubule nucleation"/>
    <property type="evidence" value="ECO:0007669"/>
    <property type="project" value="InterPro"/>
</dbReference>
<comment type="similarity">
    <text evidence="1 5">Belongs to the TUBGCP family.</text>
</comment>
<dbReference type="GO" id="GO:0043015">
    <property type="term" value="F:gamma-tubulin binding"/>
    <property type="evidence" value="ECO:0007669"/>
    <property type="project" value="InterPro"/>
</dbReference>
<keyword evidence="4 5" id="KW-0206">Cytoskeleton</keyword>
<dbReference type="GO" id="GO:0051225">
    <property type="term" value="P:spindle assembly"/>
    <property type="evidence" value="ECO:0007669"/>
    <property type="project" value="TreeGrafter"/>
</dbReference>
<dbReference type="GO" id="GO:0031122">
    <property type="term" value="P:cytoplasmic microtubule organization"/>
    <property type="evidence" value="ECO:0007669"/>
    <property type="project" value="TreeGrafter"/>
</dbReference>
<feature type="region of interest" description="Disordered" evidence="6">
    <location>
        <begin position="657"/>
        <end position="677"/>
    </location>
</feature>
<dbReference type="GO" id="GO:0005874">
    <property type="term" value="C:microtubule"/>
    <property type="evidence" value="ECO:0007669"/>
    <property type="project" value="UniProtKB-KW"/>
</dbReference>
<dbReference type="PANTHER" id="PTHR19302">
    <property type="entry name" value="GAMMA TUBULIN COMPLEX PROTEIN"/>
    <property type="match status" value="1"/>
</dbReference>
<dbReference type="Pfam" id="PF04130">
    <property type="entry name" value="GCP_C_terminal"/>
    <property type="match status" value="1"/>
</dbReference>
<comment type="subcellular location">
    <subcellularLocation>
        <location evidence="5">Cytoplasm</location>
        <location evidence="5">Cytoskeleton</location>
        <location evidence="5">Microtubule organizing center</location>
    </subcellularLocation>
</comment>
<feature type="compositionally biased region" description="Polar residues" evidence="6">
    <location>
        <begin position="659"/>
        <end position="670"/>
    </location>
</feature>